<dbReference type="EMBL" id="JADBEF010000001">
    <property type="protein sequence ID" value="MBE1559678.1"/>
    <property type="molecule type" value="Genomic_DNA"/>
</dbReference>
<dbReference type="PROSITE" id="PS50977">
    <property type="entry name" value="HTH_TETR_2"/>
    <property type="match status" value="1"/>
</dbReference>
<name>A0ABR9KD87_9ACTN</name>
<evidence type="ECO:0000313" key="4">
    <source>
        <dbReference type="EMBL" id="MBE1559678.1"/>
    </source>
</evidence>
<dbReference type="SUPFAM" id="SSF46689">
    <property type="entry name" value="Homeodomain-like"/>
    <property type="match status" value="1"/>
</dbReference>
<evidence type="ECO:0000256" key="1">
    <source>
        <dbReference type="ARBA" id="ARBA00023125"/>
    </source>
</evidence>
<proteinExistence type="predicted"/>
<keyword evidence="1 2" id="KW-0238">DNA-binding</keyword>
<comment type="caution">
    <text evidence="4">The sequence shown here is derived from an EMBL/GenBank/DDBJ whole genome shotgun (WGS) entry which is preliminary data.</text>
</comment>
<dbReference type="InterPro" id="IPR009057">
    <property type="entry name" value="Homeodomain-like_sf"/>
</dbReference>
<dbReference type="Proteomes" id="UP000661607">
    <property type="component" value="Unassembled WGS sequence"/>
</dbReference>
<dbReference type="RefSeq" id="WP_192774911.1">
    <property type="nucleotide sequence ID" value="NZ_BAAASY010000005.1"/>
</dbReference>
<feature type="domain" description="HTH tetR-type" evidence="3">
    <location>
        <begin position="1"/>
        <end position="37"/>
    </location>
</feature>
<comment type="caution">
    <text evidence="2">Lacks conserved residue(s) required for the propagation of feature annotation.</text>
</comment>
<dbReference type="InterPro" id="IPR001647">
    <property type="entry name" value="HTH_TetR"/>
</dbReference>
<evidence type="ECO:0000256" key="2">
    <source>
        <dbReference type="PROSITE-ProRule" id="PRU00335"/>
    </source>
</evidence>
<evidence type="ECO:0000259" key="3">
    <source>
        <dbReference type="PROSITE" id="PS50977"/>
    </source>
</evidence>
<accession>A0ABR9KD87</accession>
<reference evidence="4 5" key="1">
    <citation type="submission" date="2020-10" db="EMBL/GenBank/DDBJ databases">
        <title>Sequencing the genomes of 1000 actinobacteria strains.</title>
        <authorList>
            <person name="Klenk H.-P."/>
        </authorList>
    </citation>
    <scope>NUCLEOTIDE SEQUENCE [LARGE SCALE GENOMIC DNA]</scope>
    <source>
        <strain evidence="4 5">DSM 43748</strain>
    </source>
</reference>
<evidence type="ECO:0000313" key="5">
    <source>
        <dbReference type="Proteomes" id="UP000661607"/>
    </source>
</evidence>
<protein>
    <submittedName>
        <fullName evidence="4">AcrR family transcriptional regulator</fullName>
    </submittedName>
</protein>
<keyword evidence="5" id="KW-1185">Reference proteome</keyword>
<sequence>MACVAREAGVGKATLSRCFATREDLINAVFADRMDAYAAGVAEALADPDPWHGFTGFIQAVYAMGR</sequence>
<organism evidence="4 5">
    <name type="scientific">Nonomuraea africana</name>
    <dbReference type="NCBI Taxonomy" id="46171"/>
    <lineage>
        <taxon>Bacteria</taxon>
        <taxon>Bacillati</taxon>
        <taxon>Actinomycetota</taxon>
        <taxon>Actinomycetes</taxon>
        <taxon>Streptosporangiales</taxon>
        <taxon>Streptosporangiaceae</taxon>
        <taxon>Nonomuraea</taxon>
    </lineage>
</organism>
<gene>
    <name evidence="4" type="ORF">H4W81_002457</name>
</gene>
<dbReference type="Gene3D" id="1.10.357.10">
    <property type="entry name" value="Tetracycline Repressor, domain 2"/>
    <property type="match status" value="1"/>
</dbReference>